<feature type="domain" description="Palmitoyltransferase DHHC" evidence="8">
    <location>
        <begin position="120"/>
        <end position="258"/>
    </location>
</feature>
<evidence type="ECO:0000313" key="9">
    <source>
        <dbReference type="EMBL" id="KAG5675284.1"/>
    </source>
</evidence>
<dbReference type="Proteomes" id="UP001107558">
    <property type="component" value="Chromosome 2"/>
</dbReference>
<dbReference type="PROSITE" id="PS50216">
    <property type="entry name" value="DHHC"/>
    <property type="match status" value="1"/>
</dbReference>
<proteinExistence type="inferred from homology"/>
<evidence type="ECO:0000313" key="10">
    <source>
        <dbReference type="Proteomes" id="UP001107558"/>
    </source>
</evidence>
<dbReference type="EC" id="2.3.1.225" evidence="7"/>
<dbReference type="EMBL" id="JADBJN010000002">
    <property type="protein sequence ID" value="KAG5675284.1"/>
    <property type="molecule type" value="Genomic_DNA"/>
</dbReference>
<organism evidence="9 10">
    <name type="scientific">Polypedilum vanderplanki</name>
    <name type="common">Sleeping chironomid midge</name>
    <dbReference type="NCBI Taxonomy" id="319348"/>
    <lineage>
        <taxon>Eukaryota</taxon>
        <taxon>Metazoa</taxon>
        <taxon>Ecdysozoa</taxon>
        <taxon>Arthropoda</taxon>
        <taxon>Hexapoda</taxon>
        <taxon>Insecta</taxon>
        <taxon>Pterygota</taxon>
        <taxon>Neoptera</taxon>
        <taxon>Endopterygota</taxon>
        <taxon>Diptera</taxon>
        <taxon>Nematocera</taxon>
        <taxon>Chironomoidea</taxon>
        <taxon>Chironomidae</taxon>
        <taxon>Chironominae</taxon>
        <taxon>Polypedilum</taxon>
        <taxon>Polypedilum</taxon>
    </lineage>
</organism>
<sequence length="304" mass="35434">MPSLSRLNKDFISSLLLSQNKISEETETQKSNNDIETYVVSDDEDADAYNSKLSKRKAVEVGEKLLKERIMFYYELHYVLYHIHGFSIILLVNYILDTSVFASPETMTTTRFKNDPSAKDWSLCEKCEIIVPPRSWHCDTCNVCILKRDHHCMFAGNCIGYNNHRHFLVFLLYFFIGTTYAFFYNSYYLWIVNGSLFLQWITPLKMIFPMFMFMFNTSNEIHLLLYMLILIGAIFTGVLMVYHGRLIVKNATAHEKNKGAYDLGLNKNLKIVFGDNWLSCILWPFAKSTLPEIYWNAAESQKSK</sequence>
<dbReference type="InterPro" id="IPR001594">
    <property type="entry name" value="Palmitoyltrfase_DHHC"/>
</dbReference>
<feature type="transmembrane region" description="Helical" evidence="7">
    <location>
        <begin position="221"/>
        <end position="242"/>
    </location>
</feature>
<keyword evidence="5 7" id="KW-0472">Membrane</keyword>
<evidence type="ECO:0000256" key="2">
    <source>
        <dbReference type="ARBA" id="ARBA00022679"/>
    </source>
</evidence>
<evidence type="ECO:0000256" key="3">
    <source>
        <dbReference type="ARBA" id="ARBA00022692"/>
    </source>
</evidence>
<reference evidence="9" key="1">
    <citation type="submission" date="2021-03" db="EMBL/GenBank/DDBJ databases">
        <title>Chromosome level genome of the anhydrobiotic midge Polypedilum vanderplanki.</title>
        <authorList>
            <person name="Yoshida Y."/>
            <person name="Kikawada T."/>
            <person name="Gusev O."/>
        </authorList>
    </citation>
    <scope>NUCLEOTIDE SEQUENCE</scope>
    <source>
        <strain evidence="9">NIAS01</strain>
        <tissue evidence="9">Whole body or cell culture</tissue>
    </source>
</reference>
<dbReference type="GO" id="GO:0019706">
    <property type="term" value="F:protein-cysteine S-palmitoyltransferase activity"/>
    <property type="evidence" value="ECO:0007669"/>
    <property type="project" value="UniProtKB-EC"/>
</dbReference>
<dbReference type="AlphaFoldDB" id="A0A9J6BZF9"/>
<comment type="similarity">
    <text evidence="7">Belongs to the DHHC palmitoyltransferase family.</text>
</comment>
<evidence type="ECO:0000256" key="7">
    <source>
        <dbReference type="RuleBase" id="RU079119"/>
    </source>
</evidence>
<evidence type="ECO:0000256" key="6">
    <source>
        <dbReference type="ARBA" id="ARBA00023315"/>
    </source>
</evidence>
<evidence type="ECO:0000256" key="1">
    <source>
        <dbReference type="ARBA" id="ARBA00004141"/>
    </source>
</evidence>
<accession>A0A9J6BZF9</accession>
<keyword evidence="10" id="KW-1185">Reference proteome</keyword>
<dbReference type="OrthoDB" id="4096at2759"/>
<dbReference type="Pfam" id="PF01529">
    <property type="entry name" value="DHHC"/>
    <property type="match status" value="1"/>
</dbReference>
<keyword evidence="2 7" id="KW-0808">Transferase</keyword>
<comment type="catalytic activity">
    <reaction evidence="7">
        <text>L-cysteinyl-[protein] + hexadecanoyl-CoA = S-hexadecanoyl-L-cysteinyl-[protein] + CoA</text>
        <dbReference type="Rhea" id="RHEA:36683"/>
        <dbReference type="Rhea" id="RHEA-COMP:10131"/>
        <dbReference type="Rhea" id="RHEA-COMP:11032"/>
        <dbReference type="ChEBI" id="CHEBI:29950"/>
        <dbReference type="ChEBI" id="CHEBI:57287"/>
        <dbReference type="ChEBI" id="CHEBI:57379"/>
        <dbReference type="ChEBI" id="CHEBI:74151"/>
        <dbReference type="EC" id="2.3.1.225"/>
    </reaction>
</comment>
<gene>
    <name evidence="9" type="ORF">PVAND_005196</name>
</gene>
<feature type="transmembrane region" description="Helical" evidence="7">
    <location>
        <begin position="76"/>
        <end position="96"/>
    </location>
</feature>
<comment type="domain">
    <text evidence="7">The DHHC domain is required for palmitoyltransferase activity.</text>
</comment>
<evidence type="ECO:0000256" key="4">
    <source>
        <dbReference type="ARBA" id="ARBA00022989"/>
    </source>
</evidence>
<dbReference type="GO" id="GO:0016020">
    <property type="term" value="C:membrane"/>
    <property type="evidence" value="ECO:0007669"/>
    <property type="project" value="UniProtKB-SubCell"/>
</dbReference>
<comment type="subcellular location">
    <subcellularLocation>
        <location evidence="1">Membrane</location>
        <topology evidence="1">Multi-pass membrane protein</topology>
    </subcellularLocation>
</comment>
<evidence type="ECO:0000259" key="8">
    <source>
        <dbReference type="Pfam" id="PF01529"/>
    </source>
</evidence>
<dbReference type="InterPro" id="IPR039859">
    <property type="entry name" value="PFA4/ZDH16/20/ERF2-like"/>
</dbReference>
<feature type="transmembrane region" description="Helical" evidence="7">
    <location>
        <begin position="196"/>
        <end position="215"/>
    </location>
</feature>
<feature type="transmembrane region" description="Helical" evidence="7">
    <location>
        <begin position="167"/>
        <end position="184"/>
    </location>
</feature>
<evidence type="ECO:0000256" key="5">
    <source>
        <dbReference type="ARBA" id="ARBA00023136"/>
    </source>
</evidence>
<comment type="caution">
    <text evidence="9">The sequence shown here is derived from an EMBL/GenBank/DDBJ whole genome shotgun (WGS) entry which is preliminary data.</text>
</comment>
<name>A0A9J6BZF9_POLVA</name>
<protein>
    <recommendedName>
        <fullName evidence="7">Palmitoyltransferase</fullName>
        <ecNumber evidence="7">2.3.1.225</ecNumber>
    </recommendedName>
</protein>
<keyword evidence="3 7" id="KW-0812">Transmembrane</keyword>
<keyword evidence="4 7" id="KW-1133">Transmembrane helix</keyword>
<dbReference type="PANTHER" id="PTHR12246">
    <property type="entry name" value="PALMITOYLTRANSFERASE ZDHHC16"/>
    <property type="match status" value="1"/>
</dbReference>
<keyword evidence="6 7" id="KW-0012">Acyltransferase</keyword>